<reference evidence="1 2" key="1">
    <citation type="submission" date="2023-09" db="EMBL/GenBank/DDBJ databases">
        <title>Nesidiocoris tenuis whole genome shotgun sequence.</title>
        <authorList>
            <person name="Shibata T."/>
            <person name="Shimoda M."/>
            <person name="Kobayashi T."/>
            <person name="Uehara T."/>
        </authorList>
    </citation>
    <scope>NUCLEOTIDE SEQUENCE [LARGE SCALE GENOMIC DNA]</scope>
    <source>
        <strain evidence="1 2">Japan</strain>
    </source>
</reference>
<evidence type="ECO:0000313" key="2">
    <source>
        <dbReference type="Proteomes" id="UP001307889"/>
    </source>
</evidence>
<name>A0ABN7AQX4_9HEMI</name>
<gene>
    <name evidence="1" type="ORF">NTJ_06124</name>
</gene>
<sequence>MSVVVLAYGTCGHCRQIRNELEVLLRLKRLYLSNWELSIISQSIRLSLNIAENGSQKLLKAVDRIVSDRSIFRKVVRSLRFKFTKAEPEFSWLRIAYRFPKSSWRFFVKNVIYGSCGPKNWNTPKPKSSSSYASNDTSARRK</sequence>
<organism evidence="1 2">
    <name type="scientific">Nesidiocoris tenuis</name>
    <dbReference type="NCBI Taxonomy" id="355587"/>
    <lineage>
        <taxon>Eukaryota</taxon>
        <taxon>Metazoa</taxon>
        <taxon>Ecdysozoa</taxon>
        <taxon>Arthropoda</taxon>
        <taxon>Hexapoda</taxon>
        <taxon>Insecta</taxon>
        <taxon>Pterygota</taxon>
        <taxon>Neoptera</taxon>
        <taxon>Paraneoptera</taxon>
        <taxon>Hemiptera</taxon>
        <taxon>Heteroptera</taxon>
        <taxon>Panheteroptera</taxon>
        <taxon>Cimicomorpha</taxon>
        <taxon>Miridae</taxon>
        <taxon>Dicyphina</taxon>
        <taxon>Nesidiocoris</taxon>
    </lineage>
</organism>
<proteinExistence type="predicted"/>
<protein>
    <submittedName>
        <fullName evidence="1">Uncharacterized protein</fullName>
    </submittedName>
</protein>
<evidence type="ECO:0000313" key="1">
    <source>
        <dbReference type="EMBL" id="BES93315.1"/>
    </source>
</evidence>
<dbReference type="Proteomes" id="UP001307889">
    <property type="component" value="Chromosome 4"/>
</dbReference>
<accession>A0ABN7AQX4</accession>
<dbReference type="EMBL" id="AP028912">
    <property type="protein sequence ID" value="BES93315.1"/>
    <property type="molecule type" value="Genomic_DNA"/>
</dbReference>
<keyword evidence="2" id="KW-1185">Reference proteome</keyword>